<dbReference type="PANTHER" id="PTHR21600">
    <property type="entry name" value="MITOCHONDRIAL RNA PSEUDOURIDINE SYNTHASE"/>
    <property type="match status" value="1"/>
</dbReference>
<dbReference type="InterPro" id="IPR020103">
    <property type="entry name" value="PsdUridine_synth_cat_dom_sf"/>
</dbReference>
<dbReference type="PANTHER" id="PTHR21600:SF35">
    <property type="entry name" value="PSEUDOURIDINE SYNTHASE"/>
    <property type="match status" value="1"/>
</dbReference>
<evidence type="ECO:0000256" key="3">
    <source>
        <dbReference type="ARBA" id="ARBA00033164"/>
    </source>
</evidence>
<gene>
    <name evidence="5" type="ORF">EDD62_0242</name>
</gene>
<accession>A0A3N5CIW9</accession>
<reference evidence="5 6" key="1">
    <citation type="submission" date="2018-11" db="EMBL/GenBank/DDBJ databases">
        <title>Genomic Encyclopedia of Type Strains, Phase IV (KMG-IV): sequencing the most valuable type-strain genomes for metagenomic binning, comparative biology and taxonomic classification.</title>
        <authorList>
            <person name="Goeker M."/>
        </authorList>
    </citation>
    <scope>NUCLEOTIDE SEQUENCE [LARGE SCALE GENOMIC DNA]</scope>
    <source>
        <strain evidence="5 6">DSM 29158</strain>
    </source>
</reference>
<evidence type="ECO:0000313" key="5">
    <source>
        <dbReference type="EMBL" id="RPF57621.1"/>
    </source>
</evidence>
<dbReference type="GO" id="GO:0000455">
    <property type="term" value="P:enzyme-directed rRNA pseudouridine synthesis"/>
    <property type="evidence" value="ECO:0007669"/>
    <property type="project" value="TreeGrafter"/>
</dbReference>
<evidence type="ECO:0000256" key="1">
    <source>
        <dbReference type="ARBA" id="ARBA00000073"/>
    </source>
</evidence>
<evidence type="ECO:0000256" key="2">
    <source>
        <dbReference type="ARBA" id="ARBA00031870"/>
    </source>
</evidence>
<dbReference type="OrthoDB" id="9807829at2"/>
<dbReference type="GO" id="GO:0009982">
    <property type="term" value="F:pseudouridine synthase activity"/>
    <property type="evidence" value="ECO:0007669"/>
    <property type="project" value="InterPro"/>
</dbReference>
<dbReference type="GO" id="GO:0140098">
    <property type="term" value="F:catalytic activity, acting on RNA"/>
    <property type="evidence" value="ECO:0007669"/>
    <property type="project" value="UniProtKB-ARBA"/>
</dbReference>
<proteinExistence type="predicted"/>
<dbReference type="GO" id="GO:0003723">
    <property type="term" value="F:RNA binding"/>
    <property type="evidence" value="ECO:0007669"/>
    <property type="project" value="InterPro"/>
</dbReference>
<evidence type="ECO:0000259" key="4">
    <source>
        <dbReference type="Pfam" id="PF00849"/>
    </source>
</evidence>
<keyword evidence="6" id="KW-1185">Reference proteome</keyword>
<feature type="domain" description="Pseudouridine synthase RsuA/RluA-like" evidence="4">
    <location>
        <begin position="87"/>
        <end position="230"/>
    </location>
</feature>
<name>A0A3N5CIW9_9BACL</name>
<dbReference type="Gene3D" id="3.30.2350.10">
    <property type="entry name" value="Pseudouridine synthase"/>
    <property type="match status" value="1"/>
</dbReference>
<dbReference type="Pfam" id="PF00849">
    <property type="entry name" value="PseudoU_synth_2"/>
    <property type="match status" value="1"/>
</dbReference>
<dbReference type="AlphaFoldDB" id="A0A3N5CIW9"/>
<dbReference type="RefSeq" id="WP_123807221.1">
    <property type="nucleotide sequence ID" value="NZ_RKRK01000002.1"/>
</dbReference>
<evidence type="ECO:0000313" key="6">
    <source>
        <dbReference type="Proteomes" id="UP000277108"/>
    </source>
</evidence>
<dbReference type="EMBL" id="RKRK01000002">
    <property type="protein sequence ID" value="RPF57621.1"/>
    <property type="molecule type" value="Genomic_DNA"/>
</dbReference>
<sequence>MIIELISYKNQTAMDVLKYYHLSKKFRKLIFTSADYQLTTECGQSVKPHSVVNCHHKLILKIGYDDFDLKAVFESFNIHTIYEDEFLIIINKPSGLYSHKATFNKNPNLSIQEIALLKGHKIHILTRLDKDTSGLMIILKYDFIHGMMHQQSVIKEYDASIYGEYNGPANLVYPIDRKDGSIIERAIDMNGLTSRTEIMDGHYDKTTNTTRLHLQLHTGRTHQIRVHLASVGFPIIGETLYANDSSLQLQLKCTHVSFIHPITLKRLTVNF</sequence>
<dbReference type="SUPFAM" id="SSF55120">
    <property type="entry name" value="Pseudouridine synthase"/>
    <property type="match status" value="1"/>
</dbReference>
<comment type="caution">
    <text evidence="5">The sequence shown here is derived from an EMBL/GenBank/DDBJ whole genome shotgun (WGS) entry which is preliminary data.</text>
</comment>
<dbReference type="InterPro" id="IPR050188">
    <property type="entry name" value="RluA_PseudoU_synthase"/>
</dbReference>
<comment type="catalytic activity">
    <reaction evidence="1">
        <text>a uridine in RNA = a pseudouridine in RNA</text>
        <dbReference type="Rhea" id="RHEA:48348"/>
        <dbReference type="Rhea" id="RHEA-COMP:12068"/>
        <dbReference type="Rhea" id="RHEA-COMP:12069"/>
        <dbReference type="ChEBI" id="CHEBI:65314"/>
        <dbReference type="ChEBI" id="CHEBI:65315"/>
    </reaction>
</comment>
<dbReference type="Proteomes" id="UP000277108">
    <property type="component" value="Unassembled WGS sequence"/>
</dbReference>
<protein>
    <recommendedName>
        <fullName evidence="2">RNA pseudouridylate synthase</fullName>
    </recommendedName>
    <alternativeName>
        <fullName evidence="3">RNA-uridine isomerase</fullName>
    </alternativeName>
</protein>
<dbReference type="InterPro" id="IPR006145">
    <property type="entry name" value="PsdUridine_synth_RsuA/RluA"/>
</dbReference>
<dbReference type="CDD" id="cd02869">
    <property type="entry name" value="PseudoU_synth_RluA_like"/>
    <property type="match status" value="1"/>
</dbReference>
<organism evidence="5 6">
    <name type="scientific">Abyssicoccus albus</name>
    <dbReference type="NCBI Taxonomy" id="1817405"/>
    <lineage>
        <taxon>Bacteria</taxon>
        <taxon>Bacillati</taxon>
        <taxon>Bacillota</taxon>
        <taxon>Bacilli</taxon>
        <taxon>Bacillales</taxon>
        <taxon>Abyssicoccaceae</taxon>
    </lineage>
</organism>